<dbReference type="Pfam" id="PF00114">
    <property type="entry name" value="Pilin"/>
    <property type="match status" value="1"/>
</dbReference>
<dbReference type="InterPro" id="IPR001082">
    <property type="entry name" value="Pilin"/>
</dbReference>
<sequence>MSSSKLAQNGFTLIEVMVGVAIIGVLVAILIPNYMRYTAKSKVSGGLAELTALKPAVEEFVASSVGSFSLSDLGGSSNTSNCTMSLVASSGVVALSCTLVNPVYLIAGGVVSLVRSSEGIWTCEVNSNISQDFAPLGCTVFN</sequence>
<keyword evidence="2" id="KW-0488">Methylation</keyword>
<keyword evidence="5" id="KW-1133">Transmembrane helix</keyword>
<dbReference type="RefSeq" id="WP_176572481.1">
    <property type="nucleotide sequence ID" value="NZ_CP056030.1"/>
</dbReference>
<evidence type="ECO:0000313" key="7">
    <source>
        <dbReference type="Proteomes" id="UP000509568"/>
    </source>
</evidence>
<evidence type="ECO:0000256" key="3">
    <source>
        <dbReference type="ARBA" id="ARBA00029638"/>
    </source>
</evidence>
<dbReference type="GO" id="GO:0007155">
    <property type="term" value="P:cell adhesion"/>
    <property type="evidence" value="ECO:0007669"/>
    <property type="project" value="InterPro"/>
</dbReference>
<dbReference type="Proteomes" id="UP000509568">
    <property type="component" value="Chromosome"/>
</dbReference>
<dbReference type="GO" id="GO:0015627">
    <property type="term" value="C:type II protein secretion system complex"/>
    <property type="evidence" value="ECO:0007669"/>
    <property type="project" value="InterPro"/>
</dbReference>
<feature type="transmembrane region" description="Helical" evidence="5">
    <location>
        <begin position="12"/>
        <end position="32"/>
    </location>
</feature>
<keyword evidence="7" id="KW-1185">Reference proteome</keyword>
<dbReference type="Pfam" id="PF07963">
    <property type="entry name" value="N_methyl"/>
    <property type="match status" value="1"/>
</dbReference>
<dbReference type="InterPro" id="IPR045584">
    <property type="entry name" value="Pilin-like"/>
</dbReference>
<comment type="similarity">
    <text evidence="1">Belongs to the N-Me-Phe pilin family.</text>
</comment>
<dbReference type="NCBIfam" id="TIGR02532">
    <property type="entry name" value="IV_pilin_GFxxxE"/>
    <property type="match status" value="1"/>
</dbReference>
<evidence type="ECO:0000313" key="6">
    <source>
        <dbReference type="EMBL" id="QKZ07791.1"/>
    </source>
</evidence>
<dbReference type="InterPro" id="IPR000983">
    <property type="entry name" value="Bac_GSPG_pilin"/>
</dbReference>
<accession>A0A7D5I1U5</accession>
<dbReference type="InterPro" id="IPR012902">
    <property type="entry name" value="N_methyl_site"/>
</dbReference>
<dbReference type="AlphaFoldDB" id="A0A7D5I1U5"/>
<dbReference type="GO" id="GO:0009289">
    <property type="term" value="C:pilus"/>
    <property type="evidence" value="ECO:0007669"/>
    <property type="project" value="InterPro"/>
</dbReference>
<name>A0A7D5I1U5_9PSED</name>
<dbReference type="SUPFAM" id="SSF54523">
    <property type="entry name" value="Pili subunits"/>
    <property type="match status" value="1"/>
</dbReference>
<evidence type="ECO:0000256" key="4">
    <source>
        <dbReference type="PIRSR" id="PIRSR600983-52"/>
    </source>
</evidence>
<dbReference type="PRINTS" id="PR00813">
    <property type="entry name" value="BCTERIALGSPG"/>
</dbReference>
<keyword evidence="5" id="KW-0812">Transmembrane</keyword>
<evidence type="ECO:0000256" key="2">
    <source>
        <dbReference type="ARBA" id="ARBA00022481"/>
    </source>
</evidence>
<dbReference type="KEGG" id="pez:HWQ56_24610"/>
<gene>
    <name evidence="6" type="ORF">HWQ56_24610</name>
</gene>
<keyword evidence="4" id="KW-1015">Disulfide bond</keyword>
<organism evidence="6 7">
    <name type="scientific">Pseudomonas eucalypticola</name>
    <dbReference type="NCBI Taxonomy" id="2599595"/>
    <lineage>
        <taxon>Bacteria</taxon>
        <taxon>Pseudomonadati</taxon>
        <taxon>Pseudomonadota</taxon>
        <taxon>Gammaproteobacteria</taxon>
        <taxon>Pseudomonadales</taxon>
        <taxon>Pseudomonadaceae</taxon>
        <taxon>Pseudomonas</taxon>
    </lineage>
</organism>
<feature type="disulfide bond" evidence="4">
    <location>
        <begin position="123"/>
        <end position="138"/>
    </location>
</feature>
<protein>
    <recommendedName>
        <fullName evidence="3">Pilin</fullName>
    </recommendedName>
</protein>
<dbReference type="GO" id="GO:0015628">
    <property type="term" value="P:protein secretion by the type II secretion system"/>
    <property type="evidence" value="ECO:0007669"/>
    <property type="project" value="InterPro"/>
</dbReference>
<keyword evidence="5" id="KW-0472">Membrane</keyword>
<evidence type="ECO:0000256" key="5">
    <source>
        <dbReference type="SAM" id="Phobius"/>
    </source>
</evidence>
<reference evidence="6 7" key="1">
    <citation type="submission" date="2020-06" db="EMBL/GenBank/DDBJ databases">
        <title>Pseudomonas eucalypticola sp. nov., an endophyte of Eucalyptus dunnii leaves with biocontrol ability of eucalyptus leaf blight.</title>
        <authorList>
            <person name="Liu Y."/>
            <person name="Song Z."/>
            <person name="Zeng H."/>
            <person name="Lu M."/>
            <person name="Wang X."/>
            <person name="Lian X."/>
            <person name="Zhang Q."/>
        </authorList>
    </citation>
    <scope>NUCLEOTIDE SEQUENCE [LARGE SCALE GENOMIC DNA]</scope>
    <source>
        <strain evidence="6 7">NP-1</strain>
    </source>
</reference>
<proteinExistence type="inferred from homology"/>
<dbReference type="Gene3D" id="3.30.700.10">
    <property type="entry name" value="Glycoprotein, Type 4 Pilin"/>
    <property type="match status" value="1"/>
</dbReference>
<evidence type="ECO:0000256" key="1">
    <source>
        <dbReference type="ARBA" id="ARBA00005233"/>
    </source>
</evidence>
<dbReference type="EMBL" id="CP056030">
    <property type="protein sequence ID" value="QKZ07791.1"/>
    <property type="molecule type" value="Genomic_DNA"/>
</dbReference>